<feature type="compositionally biased region" description="Basic residues" evidence="3">
    <location>
        <begin position="1"/>
        <end position="12"/>
    </location>
</feature>
<accession>A0A8X8W075</accession>
<keyword evidence="6" id="KW-1185">Reference proteome</keyword>
<organism evidence="5">
    <name type="scientific">Salvia splendens</name>
    <name type="common">Scarlet sage</name>
    <dbReference type="NCBI Taxonomy" id="180675"/>
    <lineage>
        <taxon>Eukaryota</taxon>
        <taxon>Viridiplantae</taxon>
        <taxon>Streptophyta</taxon>
        <taxon>Embryophyta</taxon>
        <taxon>Tracheophyta</taxon>
        <taxon>Spermatophyta</taxon>
        <taxon>Magnoliopsida</taxon>
        <taxon>eudicotyledons</taxon>
        <taxon>Gunneridae</taxon>
        <taxon>Pentapetalae</taxon>
        <taxon>asterids</taxon>
        <taxon>lamiids</taxon>
        <taxon>Lamiales</taxon>
        <taxon>Lamiaceae</taxon>
        <taxon>Nepetoideae</taxon>
        <taxon>Mentheae</taxon>
        <taxon>Salviinae</taxon>
        <taxon>Salvia</taxon>
        <taxon>Salvia subgen. Calosphace</taxon>
        <taxon>core Calosphace</taxon>
    </lineage>
</organism>
<dbReference type="PRINTS" id="PR00503">
    <property type="entry name" value="BROMODOMAIN"/>
</dbReference>
<evidence type="ECO:0000256" key="2">
    <source>
        <dbReference type="PROSITE-ProRule" id="PRU00035"/>
    </source>
</evidence>
<dbReference type="InterPro" id="IPR036427">
    <property type="entry name" value="Bromodomain-like_sf"/>
</dbReference>
<feature type="compositionally biased region" description="Polar residues" evidence="3">
    <location>
        <begin position="599"/>
        <end position="620"/>
    </location>
</feature>
<dbReference type="PROSITE" id="PS50014">
    <property type="entry name" value="BROMODOMAIN_2"/>
    <property type="match status" value="1"/>
</dbReference>
<feature type="compositionally biased region" description="Low complexity" evidence="3">
    <location>
        <begin position="676"/>
        <end position="685"/>
    </location>
</feature>
<dbReference type="EMBL" id="PNBA02000022">
    <property type="protein sequence ID" value="KAG6385594.1"/>
    <property type="molecule type" value="Genomic_DNA"/>
</dbReference>
<feature type="region of interest" description="Disordered" evidence="3">
    <location>
        <begin position="143"/>
        <end position="162"/>
    </location>
</feature>
<dbReference type="Proteomes" id="UP000298416">
    <property type="component" value="Unassembled WGS sequence"/>
</dbReference>
<dbReference type="InterPro" id="IPR051831">
    <property type="entry name" value="Bromodomain_contain_prot"/>
</dbReference>
<feature type="region of interest" description="Disordered" evidence="3">
    <location>
        <begin position="75"/>
        <end position="112"/>
    </location>
</feature>
<feature type="region of interest" description="Disordered" evidence="3">
    <location>
        <begin position="275"/>
        <end position="295"/>
    </location>
</feature>
<dbReference type="InterPro" id="IPR018359">
    <property type="entry name" value="Bromodomain_CS"/>
</dbReference>
<dbReference type="InterPro" id="IPR001487">
    <property type="entry name" value="Bromodomain"/>
</dbReference>
<reference evidence="5" key="2">
    <citation type="submission" date="2020-08" db="EMBL/GenBank/DDBJ databases">
        <title>Plant Genome Project.</title>
        <authorList>
            <person name="Zhang R.-G."/>
        </authorList>
    </citation>
    <scope>NUCLEOTIDE SEQUENCE</scope>
    <source>
        <strain evidence="5">Huo1</strain>
        <tissue evidence="5">Leaf</tissue>
    </source>
</reference>
<feature type="region of interest" description="Disordered" evidence="3">
    <location>
        <begin position="593"/>
        <end position="658"/>
    </location>
</feature>
<feature type="compositionally biased region" description="Polar residues" evidence="3">
    <location>
        <begin position="712"/>
        <end position="734"/>
    </location>
</feature>
<keyword evidence="1 2" id="KW-0103">Bromodomain</keyword>
<feature type="region of interest" description="Disordered" evidence="3">
    <location>
        <begin position="710"/>
        <end position="734"/>
    </location>
</feature>
<feature type="compositionally biased region" description="Low complexity" evidence="3">
    <location>
        <begin position="873"/>
        <end position="883"/>
    </location>
</feature>
<comment type="caution">
    <text evidence="5">The sequence shown here is derived from an EMBL/GenBank/DDBJ whole genome shotgun (WGS) entry which is preliminary data.</text>
</comment>
<dbReference type="AlphaFoldDB" id="A0A8X8W075"/>
<name>A0A8X8W075_SALSN</name>
<feature type="domain" description="Bromo" evidence="4">
    <location>
        <begin position="180"/>
        <end position="250"/>
    </location>
</feature>
<sequence length="897" mass="100256">MGQIVKKKKGRPRKADPAAERDLRRSYRRRTVKYVFGLDDYFDEDEVFVDDDDQRRREKKLDLLLKLQESTDRRASCFSSDEDGAGKPSKKRKIGQEMDEDANEEENYNDEDEEEVINDYQFIIPLYLMVAFLYSSSQVRETRRQLKAEDSPPGMPPVEAASELPLPDKKTLELILDKLQRKDIYGVYAEPVDPEELPDYFDVIDHPMDFATVRNNLRNGLYATFKLFEDDVFLICSNAMQYNAPDTIYHKQARTIQELAKRKFHKIRLNFECNDKENKPEQKARSGSLLKNQMKRPVIRAGQEPIGSDFSSGATLATPGNTQNVVGVGSEKAGGVDGFIDGSSFLNENNFDKVEDLLPDRALPSRFGRRSLFVQEENRRATYNISQDENRRATYNISLSQPVASSASIFSTFDVETKHLMPVGLYSDHSYARSLARFAATLGSVAWKVASKRIEQALPQGFKFGQGWVGEYEPLPTPVLILENCSVKEPPFFMKVQPTVEPRNFEKVPLISNFSKEIPGNIPSFEQKLLFLGPAGIRSPAPVFTAQPIRGSMSETKPPFFLSPGIRPSGSHNLGYVNQNLQSRDLFESDKKAQKKVESNSPQALSRTATDSVGNRQFPRSSEMEVSRAVEFSPKNINFSESGSLKRPDHSNGVAFGGLPNERVALNKADGTTVISSFSESSKPPSYNPRKQGQGLSDPVQMMRMLADHNQQKSSNQPSGNAQVLTSQLPLGSNGWNGNDPYNAAMAAARAWMSVGAGGLRPVTENANPNKNHMYGDPAYNPPSNIQSPVRGEFPPSVRPDKNSAPMHAFVPQWPIPMLVGNQIQFQNQRMMFPQLAPADLSRFQSWHNVCPQMHSKQKQESLPPDLNIGFQSSGSPGRPSSGVLVDSQQPDLALQL</sequence>
<evidence type="ECO:0000259" key="4">
    <source>
        <dbReference type="PROSITE" id="PS50014"/>
    </source>
</evidence>
<dbReference type="Gene3D" id="1.20.920.10">
    <property type="entry name" value="Bromodomain-like"/>
    <property type="match status" value="1"/>
</dbReference>
<dbReference type="PROSITE" id="PS00633">
    <property type="entry name" value="BROMODOMAIN_1"/>
    <property type="match status" value="1"/>
</dbReference>
<feature type="compositionally biased region" description="Acidic residues" evidence="3">
    <location>
        <begin position="97"/>
        <end position="112"/>
    </location>
</feature>
<proteinExistence type="predicted"/>
<feature type="region of interest" description="Disordered" evidence="3">
    <location>
        <begin position="675"/>
        <end position="696"/>
    </location>
</feature>
<protein>
    <recommendedName>
        <fullName evidence="4">Bromo domain-containing protein</fullName>
    </recommendedName>
</protein>
<gene>
    <name evidence="5" type="ORF">SASPL_154430</name>
</gene>
<evidence type="ECO:0000313" key="6">
    <source>
        <dbReference type="Proteomes" id="UP000298416"/>
    </source>
</evidence>
<feature type="compositionally biased region" description="Basic and acidic residues" evidence="3">
    <location>
        <begin position="13"/>
        <end position="22"/>
    </location>
</feature>
<evidence type="ECO:0000256" key="1">
    <source>
        <dbReference type="ARBA" id="ARBA00023117"/>
    </source>
</evidence>
<feature type="compositionally biased region" description="Basic and acidic residues" evidence="3">
    <location>
        <begin position="275"/>
        <end position="284"/>
    </location>
</feature>
<dbReference type="SUPFAM" id="SSF47370">
    <property type="entry name" value="Bromodomain"/>
    <property type="match status" value="1"/>
</dbReference>
<dbReference type="SMART" id="SM00297">
    <property type="entry name" value="BROMO"/>
    <property type="match status" value="1"/>
</dbReference>
<feature type="region of interest" description="Disordered" evidence="3">
    <location>
        <begin position="853"/>
        <end position="897"/>
    </location>
</feature>
<feature type="region of interest" description="Disordered" evidence="3">
    <location>
        <begin position="1"/>
        <end position="22"/>
    </location>
</feature>
<dbReference type="PANTHER" id="PTHR22881:SF42">
    <property type="entry name" value="DNA-BINDING BROMODOMAIN-CONTAINING PROTEIN"/>
    <property type="match status" value="1"/>
</dbReference>
<reference evidence="5" key="1">
    <citation type="submission" date="2018-01" db="EMBL/GenBank/DDBJ databases">
        <authorList>
            <person name="Mao J.F."/>
        </authorList>
    </citation>
    <scope>NUCLEOTIDE SEQUENCE</scope>
    <source>
        <strain evidence="5">Huo1</strain>
        <tissue evidence="5">Leaf</tissue>
    </source>
</reference>
<dbReference type="CDD" id="cd04369">
    <property type="entry name" value="Bromodomain"/>
    <property type="match status" value="1"/>
</dbReference>
<evidence type="ECO:0000256" key="3">
    <source>
        <dbReference type="SAM" id="MobiDB-lite"/>
    </source>
</evidence>
<dbReference type="Pfam" id="PF00439">
    <property type="entry name" value="Bromodomain"/>
    <property type="match status" value="1"/>
</dbReference>
<evidence type="ECO:0000313" key="5">
    <source>
        <dbReference type="EMBL" id="KAG6385594.1"/>
    </source>
</evidence>
<dbReference type="PANTHER" id="PTHR22881">
    <property type="entry name" value="BROMODOMAIN CONTAINING PROTEIN"/>
    <property type="match status" value="1"/>
</dbReference>